<dbReference type="Gene3D" id="3.90.1140.10">
    <property type="entry name" value="Cyclic phosphodiesterase"/>
    <property type="match status" value="1"/>
</dbReference>
<comment type="similarity">
    <text evidence="2">Belongs to the 2H phosphoesterase superfamily. ThpR family.</text>
</comment>
<evidence type="ECO:0000313" key="5">
    <source>
        <dbReference type="Proteomes" id="UP001220395"/>
    </source>
</evidence>
<dbReference type="EMBL" id="CP117411">
    <property type="protein sequence ID" value="WCT72917.1"/>
    <property type="molecule type" value="Genomic_DNA"/>
</dbReference>
<evidence type="ECO:0000259" key="3">
    <source>
        <dbReference type="Pfam" id="PF02834"/>
    </source>
</evidence>
<sequence>MHRLFVALRPPPPMRVQLVGLMGGGSGLRWQGDEQLHLTLRFIGEVDHHQAEDIAAALGSIHAPPVTFALRGAGLLDRRGVPDTLWAGVTPHDGLRLLAERIGQALRRVGVPIESRAFLPHITVARLSRHAGPIDDILARWSSLASSPVTVAHFGLYESSLGGEGARYEAIARYPLAST</sequence>
<feature type="domain" description="Phosphoesterase HXTX" evidence="3">
    <location>
        <begin position="93"/>
        <end position="166"/>
    </location>
</feature>
<feature type="domain" description="Phosphoesterase HXTX" evidence="3">
    <location>
        <begin position="25"/>
        <end position="86"/>
    </location>
</feature>
<organism evidence="4 5">
    <name type="scientific">Sphingomonas naphthae</name>
    <dbReference type="NCBI Taxonomy" id="1813468"/>
    <lineage>
        <taxon>Bacteria</taxon>
        <taxon>Pseudomonadati</taxon>
        <taxon>Pseudomonadota</taxon>
        <taxon>Alphaproteobacteria</taxon>
        <taxon>Sphingomonadales</taxon>
        <taxon>Sphingomonadaceae</taxon>
        <taxon>Sphingomonas</taxon>
    </lineage>
</organism>
<dbReference type="HAMAP" id="MF_01940">
    <property type="entry name" value="RNA_CPDase"/>
    <property type="match status" value="1"/>
</dbReference>
<keyword evidence="5" id="KW-1185">Reference proteome</keyword>
<comment type="function">
    <text evidence="2">Hydrolyzes RNA 2',3'-cyclic phosphodiester to an RNA 2'-phosphomonoester.</text>
</comment>
<gene>
    <name evidence="4" type="primary">thpR</name>
    <name evidence="4" type="ORF">PQ455_14935</name>
</gene>
<feature type="short sequence motif" description="HXTX 1" evidence="2">
    <location>
        <begin position="37"/>
        <end position="40"/>
    </location>
</feature>
<keyword evidence="1 2" id="KW-0378">Hydrolase</keyword>
<name>A0ABY7TI63_9SPHN</name>
<dbReference type="EC" id="3.1.4.58" evidence="2"/>
<dbReference type="InterPro" id="IPR014051">
    <property type="entry name" value="Phosphoesterase_HXTX"/>
</dbReference>
<dbReference type="InterPro" id="IPR009097">
    <property type="entry name" value="Cyclic_Pdiesterase"/>
</dbReference>
<dbReference type="PANTHER" id="PTHR35561">
    <property type="entry name" value="RNA 2',3'-CYCLIC PHOSPHODIESTERASE"/>
    <property type="match status" value="1"/>
</dbReference>
<reference evidence="4 5" key="1">
    <citation type="submission" date="2023-02" db="EMBL/GenBank/DDBJ databases">
        <title>Genome sequence of Sphingomonas naphthae.</title>
        <authorList>
            <person name="Kim S."/>
            <person name="Heo J."/>
            <person name="Kwon S.-W."/>
        </authorList>
    </citation>
    <scope>NUCLEOTIDE SEQUENCE [LARGE SCALE GENOMIC DNA]</scope>
    <source>
        <strain evidence="4 5">KACC 18716</strain>
    </source>
</reference>
<evidence type="ECO:0000313" key="4">
    <source>
        <dbReference type="EMBL" id="WCT72917.1"/>
    </source>
</evidence>
<feature type="active site" description="Proton acceptor" evidence="2">
    <location>
        <position position="121"/>
    </location>
</feature>
<dbReference type="InterPro" id="IPR004175">
    <property type="entry name" value="RNA_CPDase"/>
</dbReference>
<dbReference type="Proteomes" id="UP001220395">
    <property type="component" value="Chromosome"/>
</dbReference>
<evidence type="ECO:0000256" key="1">
    <source>
        <dbReference type="ARBA" id="ARBA00022801"/>
    </source>
</evidence>
<feature type="active site" description="Proton donor" evidence="2">
    <location>
        <position position="37"/>
    </location>
</feature>
<comment type="catalytic activity">
    <reaction evidence="2">
        <text>a 3'-end 2',3'-cyclophospho-ribonucleotide-RNA + H2O = a 3'-end 2'-phospho-ribonucleotide-RNA + H(+)</text>
        <dbReference type="Rhea" id="RHEA:11828"/>
        <dbReference type="Rhea" id="RHEA-COMP:10464"/>
        <dbReference type="Rhea" id="RHEA-COMP:17353"/>
        <dbReference type="ChEBI" id="CHEBI:15377"/>
        <dbReference type="ChEBI" id="CHEBI:15378"/>
        <dbReference type="ChEBI" id="CHEBI:83064"/>
        <dbReference type="ChEBI" id="CHEBI:173113"/>
        <dbReference type="EC" id="3.1.4.58"/>
    </reaction>
</comment>
<dbReference type="Pfam" id="PF02834">
    <property type="entry name" value="LigT_PEase"/>
    <property type="match status" value="2"/>
</dbReference>
<dbReference type="RefSeq" id="WP_273686892.1">
    <property type="nucleotide sequence ID" value="NZ_CP117411.1"/>
</dbReference>
<dbReference type="NCBIfam" id="TIGR02258">
    <property type="entry name" value="2_5_ligase"/>
    <property type="match status" value="1"/>
</dbReference>
<evidence type="ECO:0000256" key="2">
    <source>
        <dbReference type="HAMAP-Rule" id="MF_01940"/>
    </source>
</evidence>
<proteinExistence type="inferred from homology"/>
<protein>
    <recommendedName>
        <fullName evidence="2">RNA 2',3'-cyclic phosphodiesterase</fullName>
        <shortName evidence="2">RNA 2',3'-CPDase</shortName>
        <ecNumber evidence="2">3.1.4.58</ecNumber>
    </recommendedName>
</protein>
<feature type="short sequence motif" description="HXTX 2" evidence="2">
    <location>
        <begin position="121"/>
        <end position="124"/>
    </location>
</feature>
<dbReference type="PANTHER" id="PTHR35561:SF1">
    <property type="entry name" value="RNA 2',3'-CYCLIC PHOSPHODIESTERASE"/>
    <property type="match status" value="1"/>
</dbReference>
<dbReference type="SUPFAM" id="SSF55144">
    <property type="entry name" value="LigT-like"/>
    <property type="match status" value="1"/>
</dbReference>
<accession>A0ABY7TI63</accession>